<accession>A0ABV9FT95</accession>
<evidence type="ECO:0000256" key="1">
    <source>
        <dbReference type="ARBA" id="ARBA00022679"/>
    </source>
</evidence>
<dbReference type="NCBIfam" id="NF007807">
    <property type="entry name" value="PRK10514.1"/>
    <property type="match status" value="1"/>
</dbReference>
<feature type="domain" description="N-acetyltransferase" evidence="3">
    <location>
        <begin position="7"/>
        <end position="152"/>
    </location>
</feature>
<dbReference type="InterPro" id="IPR016181">
    <property type="entry name" value="Acyl_CoA_acyltransferase"/>
</dbReference>
<evidence type="ECO:0000313" key="4">
    <source>
        <dbReference type="EMBL" id="MFC4604444.1"/>
    </source>
</evidence>
<dbReference type="PANTHER" id="PTHR43800:SF1">
    <property type="entry name" value="PEPTIDYL-LYSINE N-ACETYLTRANSFERASE YJAB"/>
    <property type="match status" value="1"/>
</dbReference>
<dbReference type="EMBL" id="JBHSFO010000005">
    <property type="protein sequence ID" value="MFC4604444.1"/>
    <property type="molecule type" value="Genomic_DNA"/>
</dbReference>
<reference evidence="5" key="1">
    <citation type="journal article" date="2019" name="Int. J. Syst. Evol. Microbiol.">
        <title>The Global Catalogue of Microorganisms (GCM) 10K type strain sequencing project: providing services to taxonomists for standard genome sequencing and annotation.</title>
        <authorList>
            <consortium name="The Broad Institute Genomics Platform"/>
            <consortium name="The Broad Institute Genome Sequencing Center for Infectious Disease"/>
            <person name="Wu L."/>
            <person name="Ma J."/>
        </authorList>
    </citation>
    <scope>NUCLEOTIDE SEQUENCE [LARGE SCALE GENOMIC DNA]</scope>
    <source>
        <strain evidence="5">CCUG 54520</strain>
    </source>
</reference>
<keyword evidence="1" id="KW-0808">Transferase</keyword>
<organism evidence="4 5">
    <name type="scientific">Rhodococcus kronopolitis</name>
    <dbReference type="NCBI Taxonomy" id="1460226"/>
    <lineage>
        <taxon>Bacteria</taxon>
        <taxon>Bacillati</taxon>
        <taxon>Actinomycetota</taxon>
        <taxon>Actinomycetes</taxon>
        <taxon>Mycobacteriales</taxon>
        <taxon>Nocardiaceae</taxon>
        <taxon>Rhodococcus</taxon>
    </lineage>
</organism>
<dbReference type="SUPFAM" id="SSF55729">
    <property type="entry name" value="Acyl-CoA N-acyltransferases (Nat)"/>
    <property type="match status" value="1"/>
</dbReference>
<evidence type="ECO:0000313" key="5">
    <source>
        <dbReference type="Proteomes" id="UP001595914"/>
    </source>
</evidence>
<proteinExistence type="predicted"/>
<sequence length="172" mass="18578">MSTSKELVLRPCEGEAEWPALVRIWRSAVEATHDFLTPEDVDFYESRMLSDYLPAVELTVAEIEEAPVAFAGLAGNSLEMLFVDGACRGHGVGSALLSRAIERHPDLRLDVNEQNPQAVGFYQRHGFVVLSRSATDGDGRPFPILHMGLSVVGTPDGPFGLSGNASSNPRAV</sequence>
<dbReference type="Gene3D" id="3.40.630.30">
    <property type="match status" value="1"/>
</dbReference>
<dbReference type="PANTHER" id="PTHR43800">
    <property type="entry name" value="PEPTIDYL-LYSINE N-ACETYLTRANSFERASE YJAB"/>
    <property type="match status" value="1"/>
</dbReference>
<keyword evidence="2" id="KW-0012">Acyltransferase</keyword>
<dbReference type="InterPro" id="IPR000182">
    <property type="entry name" value="GNAT_dom"/>
</dbReference>
<keyword evidence="5" id="KW-1185">Reference proteome</keyword>
<dbReference type="Pfam" id="PF13673">
    <property type="entry name" value="Acetyltransf_10"/>
    <property type="match status" value="1"/>
</dbReference>
<gene>
    <name evidence="4" type="ORF">ACFO6S_12180</name>
</gene>
<dbReference type="CDD" id="cd04301">
    <property type="entry name" value="NAT_SF"/>
    <property type="match status" value="1"/>
</dbReference>
<dbReference type="PROSITE" id="PS51186">
    <property type="entry name" value="GNAT"/>
    <property type="match status" value="1"/>
</dbReference>
<dbReference type="RefSeq" id="WP_378417260.1">
    <property type="nucleotide sequence ID" value="NZ_JBHSFO010000005.1"/>
</dbReference>
<comment type="caution">
    <text evidence="4">The sequence shown here is derived from an EMBL/GenBank/DDBJ whole genome shotgun (WGS) entry which is preliminary data.</text>
</comment>
<evidence type="ECO:0000256" key="2">
    <source>
        <dbReference type="ARBA" id="ARBA00023315"/>
    </source>
</evidence>
<evidence type="ECO:0000259" key="3">
    <source>
        <dbReference type="PROSITE" id="PS51186"/>
    </source>
</evidence>
<name>A0ABV9FT95_9NOCA</name>
<protein>
    <submittedName>
        <fullName evidence="4">Acetyltransferase</fullName>
    </submittedName>
</protein>
<dbReference type="Proteomes" id="UP001595914">
    <property type="component" value="Unassembled WGS sequence"/>
</dbReference>